<feature type="domain" description="RCC1-like" evidence="3">
    <location>
        <begin position="7"/>
        <end position="389"/>
    </location>
</feature>
<reference evidence="5" key="1">
    <citation type="submission" date="2022-11" db="UniProtKB">
        <authorList>
            <consortium name="WormBaseParasite"/>
        </authorList>
    </citation>
    <scope>IDENTIFICATION</scope>
</reference>
<name>A0A914YR35_9BILA</name>
<dbReference type="GO" id="GO:0019843">
    <property type="term" value="F:rRNA binding"/>
    <property type="evidence" value="ECO:0007669"/>
    <property type="project" value="TreeGrafter"/>
</dbReference>
<feature type="repeat" description="RCC1" evidence="2">
    <location>
        <begin position="235"/>
        <end position="286"/>
    </location>
</feature>
<dbReference type="Proteomes" id="UP000887577">
    <property type="component" value="Unplaced"/>
</dbReference>
<sequence>MHKGVYGAGLSKSGALSIRYLVEKRTAPESILRPLRIGFCNSKKITKIAAGCGFSLFANNNELYGSGLNNFYQLGGAVNDRKIDRSEQYYIGGKKIALPTDSGKILDIAAGRLHCLISTENKIYALGNNSHGQCGQDPEKHQFVTHNRANDQLLNILLPDNAKVVKVHCTLDTSFLLLNDGRILSFGLGEDGQTGNGIKGKTSWIPQEVGGDIKGEKIVRIGGSADTLLAANENGDLFAWGLNEYGQLQIVTDEIQVDYPRHLAFKLGSIVSVGATGSSCIISNSDGLVYTWGAQILGLGPEVSSIPRPMLLDPPLFSSVVNEDGIVSRVFSGCYSMGALTTGGNLFVWGVNRFGSLALGHSDDQFFPFQVFLPEQVRNVSLGPDHSLFITV</sequence>
<evidence type="ECO:0000256" key="2">
    <source>
        <dbReference type="PROSITE-ProRule" id="PRU00235"/>
    </source>
</evidence>
<dbReference type="GO" id="GO:0005743">
    <property type="term" value="C:mitochondrial inner membrane"/>
    <property type="evidence" value="ECO:0007669"/>
    <property type="project" value="TreeGrafter"/>
</dbReference>
<accession>A0A914YR35</accession>
<evidence type="ECO:0000256" key="1">
    <source>
        <dbReference type="ARBA" id="ARBA00022737"/>
    </source>
</evidence>
<dbReference type="WBParaSite" id="PSU_v2.g1984.t1">
    <property type="protein sequence ID" value="PSU_v2.g1984.t1"/>
    <property type="gene ID" value="PSU_v2.g1984"/>
</dbReference>
<evidence type="ECO:0000313" key="4">
    <source>
        <dbReference type="Proteomes" id="UP000887577"/>
    </source>
</evidence>
<evidence type="ECO:0000313" key="5">
    <source>
        <dbReference type="WBParaSite" id="PSU_v2.g1984.t1"/>
    </source>
</evidence>
<dbReference type="Gene3D" id="2.130.10.30">
    <property type="entry name" value="Regulator of chromosome condensation 1/beta-lactamase-inhibitor protein II"/>
    <property type="match status" value="2"/>
</dbReference>
<dbReference type="Pfam" id="PF25390">
    <property type="entry name" value="WD40_RLD"/>
    <property type="match status" value="1"/>
</dbReference>
<dbReference type="PANTHER" id="PTHR46337:SF1">
    <property type="entry name" value="RCC1-LIKE G EXCHANGING FACTOR-LIKE PROTEIN"/>
    <property type="match status" value="1"/>
</dbReference>
<dbReference type="InterPro" id="IPR009091">
    <property type="entry name" value="RCC1/BLIP-II"/>
</dbReference>
<dbReference type="PROSITE" id="PS50012">
    <property type="entry name" value="RCC1_3"/>
    <property type="match status" value="3"/>
</dbReference>
<dbReference type="InterPro" id="IPR058923">
    <property type="entry name" value="RCC1-like_dom"/>
</dbReference>
<dbReference type="GO" id="GO:0005085">
    <property type="term" value="F:guanyl-nucleotide exchange factor activity"/>
    <property type="evidence" value="ECO:0007669"/>
    <property type="project" value="TreeGrafter"/>
</dbReference>
<keyword evidence="4" id="KW-1185">Reference proteome</keyword>
<feature type="repeat" description="RCC1" evidence="2">
    <location>
        <begin position="344"/>
        <end position="392"/>
    </location>
</feature>
<proteinExistence type="predicted"/>
<dbReference type="InterPro" id="IPR053035">
    <property type="entry name" value="Mitochondrial_GEF_domain"/>
</dbReference>
<dbReference type="PANTHER" id="PTHR46337">
    <property type="entry name" value="RCC1-LIKE G EXCHANGING FACTOR-LIKE PROTEIN"/>
    <property type="match status" value="1"/>
</dbReference>
<keyword evidence="1" id="KW-0677">Repeat</keyword>
<feature type="repeat" description="RCC1" evidence="2">
    <location>
        <begin position="181"/>
        <end position="234"/>
    </location>
</feature>
<dbReference type="InterPro" id="IPR000408">
    <property type="entry name" value="Reg_chr_condens"/>
</dbReference>
<evidence type="ECO:0000259" key="3">
    <source>
        <dbReference type="Pfam" id="PF25390"/>
    </source>
</evidence>
<dbReference type="AlphaFoldDB" id="A0A914YR35"/>
<protein>
    <recommendedName>
        <fullName evidence="3">RCC1-like domain-containing protein</fullName>
    </recommendedName>
</protein>
<dbReference type="SUPFAM" id="SSF50985">
    <property type="entry name" value="RCC1/BLIP-II"/>
    <property type="match status" value="1"/>
</dbReference>
<organism evidence="4 5">
    <name type="scientific">Panagrolaimus superbus</name>
    <dbReference type="NCBI Taxonomy" id="310955"/>
    <lineage>
        <taxon>Eukaryota</taxon>
        <taxon>Metazoa</taxon>
        <taxon>Ecdysozoa</taxon>
        <taxon>Nematoda</taxon>
        <taxon>Chromadorea</taxon>
        <taxon>Rhabditida</taxon>
        <taxon>Tylenchina</taxon>
        <taxon>Panagrolaimomorpha</taxon>
        <taxon>Panagrolaimoidea</taxon>
        <taxon>Panagrolaimidae</taxon>
        <taxon>Panagrolaimus</taxon>
    </lineage>
</organism>
<dbReference type="GO" id="GO:0070131">
    <property type="term" value="P:positive regulation of mitochondrial translation"/>
    <property type="evidence" value="ECO:0007669"/>
    <property type="project" value="TreeGrafter"/>
</dbReference>